<evidence type="ECO:0000313" key="1">
    <source>
        <dbReference type="EMBL" id="GFO48740.1"/>
    </source>
</evidence>
<sequence length="98" mass="11296">MIVGLNVNVENEKQLLEEVGRGVNTFQNQYGEKKIRRFFKSTNGNLLGFSNTGIAEAPNRHTFLLYENPESTRARRLSPGQIIKPAARLVPRHRDYRR</sequence>
<accession>A0AAV4DXJ5</accession>
<dbReference type="Proteomes" id="UP000735302">
    <property type="component" value="Unassembled WGS sequence"/>
</dbReference>
<gene>
    <name evidence="1" type="ORF">PoB_007524500</name>
</gene>
<evidence type="ECO:0000313" key="2">
    <source>
        <dbReference type="Proteomes" id="UP000735302"/>
    </source>
</evidence>
<dbReference type="EMBL" id="BLXT01008440">
    <property type="protein sequence ID" value="GFO48740.1"/>
    <property type="molecule type" value="Genomic_DNA"/>
</dbReference>
<name>A0AAV4DXJ5_9GAST</name>
<keyword evidence="2" id="KW-1185">Reference proteome</keyword>
<reference evidence="1 2" key="1">
    <citation type="journal article" date="2021" name="Elife">
        <title>Chloroplast acquisition without the gene transfer in kleptoplastic sea slugs, Plakobranchus ocellatus.</title>
        <authorList>
            <person name="Maeda T."/>
            <person name="Takahashi S."/>
            <person name="Yoshida T."/>
            <person name="Shimamura S."/>
            <person name="Takaki Y."/>
            <person name="Nagai Y."/>
            <person name="Toyoda A."/>
            <person name="Suzuki Y."/>
            <person name="Arimoto A."/>
            <person name="Ishii H."/>
            <person name="Satoh N."/>
            <person name="Nishiyama T."/>
            <person name="Hasebe M."/>
            <person name="Maruyama T."/>
            <person name="Minagawa J."/>
            <person name="Obokata J."/>
            <person name="Shigenobu S."/>
        </authorList>
    </citation>
    <scope>NUCLEOTIDE SEQUENCE [LARGE SCALE GENOMIC DNA]</scope>
</reference>
<proteinExistence type="predicted"/>
<organism evidence="1 2">
    <name type="scientific">Plakobranchus ocellatus</name>
    <dbReference type="NCBI Taxonomy" id="259542"/>
    <lineage>
        <taxon>Eukaryota</taxon>
        <taxon>Metazoa</taxon>
        <taxon>Spiralia</taxon>
        <taxon>Lophotrochozoa</taxon>
        <taxon>Mollusca</taxon>
        <taxon>Gastropoda</taxon>
        <taxon>Heterobranchia</taxon>
        <taxon>Euthyneura</taxon>
        <taxon>Panpulmonata</taxon>
        <taxon>Sacoglossa</taxon>
        <taxon>Placobranchoidea</taxon>
        <taxon>Plakobranchidae</taxon>
        <taxon>Plakobranchus</taxon>
    </lineage>
</organism>
<protein>
    <submittedName>
        <fullName evidence="1">Uncharacterized protein</fullName>
    </submittedName>
</protein>
<dbReference type="AlphaFoldDB" id="A0AAV4DXJ5"/>
<comment type="caution">
    <text evidence="1">The sequence shown here is derived from an EMBL/GenBank/DDBJ whole genome shotgun (WGS) entry which is preliminary data.</text>
</comment>